<dbReference type="Gene3D" id="3.40.30.10">
    <property type="entry name" value="Glutaredoxin"/>
    <property type="match status" value="1"/>
</dbReference>
<evidence type="ECO:0000256" key="1">
    <source>
        <dbReference type="ARBA" id="ARBA00022448"/>
    </source>
</evidence>
<dbReference type="GO" id="GO:0015035">
    <property type="term" value="F:protein-disulfide reductase activity"/>
    <property type="evidence" value="ECO:0007669"/>
    <property type="project" value="InterPro"/>
</dbReference>
<accession>A0A644Z2M6</accession>
<gene>
    <name evidence="6" type="primary">trxA_33</name>
    <name evidence="6" type="ORF">SDC9_81386</name>
</gene>
<keyword evidence="3" id="KW-1015">Disulfide bond</keyword>
<reference evidence="6" key="1">
    <citation type="submission" date="2019-08" db="EMBL/GenBank/DDBJ databases">
        <authorList>
            <person name="Kucharzyk K."/>
            <person name="Murdoch R.W."/>
            <person name="Higgins S."/>
            <person name="Loffler F."/>
        </authorList>
    </citation>
    <scope>NUCLEOTIDE SEQUENCE</scope>
</reference>
<dbReference type="PIRSF" id="PIRSF000077">
    <property type="entry name" value="Thioredoxin"/>
    <property type="match status" value="1"/>
</dbReference>
<dbReference type="InterPro" id="IPR017937">
    <property type="entry name" value="Thioredoxin_CS"/>
</dbReference>
<dbReference type="CDD" id="cd02947">
    <property type="entry name" value="TRX_family"/>
    <property type="match status" value="1"/>
</dbReference>
<organism evidence="6">
    <name type="scientific">bioreactor metagenome</name>
    <dbReference type="NCBI Taxonomy" id="1076179"/>
    <lineage>
        <taxon>unclassified sequences</taxon>
        <taxon>metagenomes</taxon>
        <taxon>ecological metagenomes</taxon>
    </lineage>
</organism>
<dbReference type="PRINTS" id="PR00421">
    <property type="entry name" value="THIOREDOXIN"/>
</dbReference>
<keyword evidence="1" id="KW-0813">Transport</keyword>
<dbReference type="GO" id="GO:0045454">
    <property type="term" value="P:cell redox homeostasis"/>
    <property type="evidence" value="ECO:0007669"/>
    <property type="project" value="TreeGrafter"/>
</dbReference>
<dbReference type="FunFam" id="3.40.30.10:FF:000001">
    <property type="entry name" value="Thioredoxin"/>
    <property type="match status" value="1"/>
</dbReference>
<dbReference type="PANTHER" id="PTHR45663">
    <property type="entry name" value="GEO12009P1"/>
    <property type="match status" value="1"/>
</dbReference>
<evidence type="ECO:0000259" key="5">
    <source>
        <dbReference type="PROSITE" id="PS51352"/>
    </source>
</evidence>
<dbReference type="PANTHER" id="PTHR45663:SF11">
    <property type="entry name" value="GEO12009P1"/>
    <property type="match status" value="1"/>
</dbReference>
<evidence type="ECO:0000256" key="3">
    <source>
        <dbReference type="ARBA" id="ARBA00023157"/>
    </source>
</evidence>
<feature type="domain" description="Thioredoxin" evidence="5">
    <location>
        <begin position="1"/>
        <end position="105"/>
    </location>
</feature>
<dbReference type="InterPro" id="IPR013766">
    <property type="entry name" value="Thioredoxin_domain"/>
</dbReference>
<dbReference type="GO" id="GO:0005829">
    <property type="term" value="C:cytosol"/>
    <property type="evidence" value="ECO:0007669"/>
    <property type="project" value="TreeGrafter"/>
</dbReference>
<dbReference type="Pfam" id="PF00085">
    <property type="entry name" value="Thioredoxin"/>
    <property type="match status" value="1"/>
</dbReference>
<comment type="caution">
    <text evidence="6">The sequence shown here is derived from an EMBL/GenBank/DDBJ whole genome shotgun (WGS) entry which is preliminary data.</text>
</comment>
<evidence type="ECO:0000313" key="6">
    <source>
        <dbReference type="EMBL" id="MPM34799.1"/>
    </source>
</evidence>
<dbReference type="EMBL" id="VSSQ01007083">
    <property type="protein sequence ID" value="MPM34799.1"/>
    <property type="molecule type" value="Genomic_DNA"/>
</dbReference>
<name>A0A644Z2M6_9ZZZZ</name>
<dbReference type="PROSITE" id="PS00194">
    <property type="entry name" value="THIOREDOXIN_1"/>
    <property type="match status" value="1"/>
</dbReference>
<dbReference type="PROSITE" id="PS51352">
    <property type="entry name" value="THIOREDOXIN_2"/>
    <property type="match status" value="1"/>
</dbReference>
<dbReference type="NCBIfam" id="TIGR01068">
    <property type="entry name" value="thioredoxin"/>
    <property type="match status" value="1"/>
</dbReference>
<keyword evidence="2" id="KW-0249">Electron transport</keyword>
<dbReference type="SUPFAM" id="SSF52833">
    <property type="entry name" value="Thioredoxin-like"/>
    <property type="match status" value="1"/>
</dbReference>
<protein>
    <submittedName>
        <fullName evidence="6">Thioredoxin</fullName>
    </submittedName>
</protein>
<keyword evidence="4" id="KW-0676">Redox-active center</keyword>
<dbReference type="InterPro" id="IPR005746">
    <property type="entry name" value="Thioredoxin"/>
</dbReference>
<proteinExistence type="predicted"/>
<dbReference type="InterPro" id="IPR036249">
    <property type="entry name" value="Thioredoxin-like_sf"/>
</dbReference>
<sequence length="105" mass="12177">MPKLVNNSQFYNKIRKSEKLVVMDFFATWCGPCKMLTPIFESLSNEMSDKVYFAKVDIDRSVEIAEEYKIVSIPTMIIFKNGKEVQRIVGFVPKEQIKSKIKAHL</sequence>
<evidence type="ECO:0000256" key="4">
    <source>
        <dbReference type="ARBA" id="ARBA00023284"/>
    </source>
</evidence>
<evidence type="ECO:0000256" key="2">
    <source>
        <dbReference type="ARBA" id="ARBA00022982"/>
    </source>
</evidence>
<dbReference type="AlphaFoldDB" id="A0A644Z2M6"/>